<sequence>MKTFLLLIAVAGAAGTCRFPPQLWCSSEEIAIQCKVYQQCKESVWTVKTNAALVEFELYFESLCPDCRNFIKTQLFPTYTKVGSIMNITLVPYGNAREKQSGDRWVFTCQHGEQECIGNLLETCAIHTLKSIDRIMPFIHCMELSEYPLQSVQSCSQQLSVPLDPIMFCYNSTVGNTLEHKMAQKTEALNPPHKYVPWVVLNGVHTEKINDEAARDLLKLVCDTYTGTKPSACTATRAQLTGCAQSDL</sequence>
<evidence type="ECO:0000313" key="10">
    <source>
        <dbReference type="Proteomes" id="UP001374579"/>
    </source>
</evidence>
<keyword evidence="4 7" id="KW-0732">Signal</keyword>
<keyword evidence="6" id="KW-0325">Glycoprotein</keyword>
<comment type="caution">
    <text evidence="9">The sequence shown here is derived from an EMBL/GenBank/DDBJ whole genome shotgun (WGS) entry which is preliminary data.</text>
</comment>
<evidence type="ECO:0000313" key="9">
    <source>
        <dbReference type="EMBL" id="KAK7091127.1"/>
    </source>
</evidence>
<dbReference type="GO" id="GO:0016671">
    <property type="term" value="F:oxidoreductase activity, acting on a sulfur group of donors, disulfide as acceptor"/>
    <property type="evidence" value="ECO:0007669"/>
    <property type="project" value="InterPro"/>
</dbReference>
<dbReference type="InterPro" id="IPR004911">
    <property type="entry name" value="Interferon-induced_GILT"/>
</dbReference>
<evidence type="ECO:0000256" key="1">
    <source>
        <dbReference type="ARBA" id="ARBA00004613"/>
    </source>
</evidence>
<comment type="similarity">
    <text evidence="2">Belongs to the GILT family.</text>
</comment>
<gene>
    <name evidence="9" type="ORF">V1264_008853</name>
</gene>
<organism evidence="9 10">
    <name type="scientific">Littorina saxatilis</name>
    <dbReference type="NCBI Taxonomy" id="31220"/>
    <lineage>
        <taxon>Eukaryota</taxon>
        <taxon>Metazoa</taxon>
        <taxon>Spiralia</taxon>
        <taxon>Lophotrochozoa</taxon>
        <taxon>Mollusca</taxon>
        <taxon>Gastropoda</taxon>
        <taxon>Caenogastropoda</taxon>
        <taxon>Littorinimorpha</taxon>
        <taxon>Littorinoidea</taxon>
        <taxon>Littorinidae</taxon>
        <taxon>Littorina</taxon>
    </lineage>
</organism>
<dbReference type="PANTHER" id="PTHR13234">
    <property type="entry name" value="GAMMA-INTERFERON INDUCIBLE LYSOSOMAL THIOL REDUCTASE GILT"/>
    <property type="match status" value="1"/>
</dbReference>
<dbReference type="Pfam" id="PF03227">
    <property type="entry name" value="GILT"/>
    <property type="match status" value="1"/>
</dbReference>
<protein>
    <recommendedName>
        <fullName evidence="8">Saposin A-type domain-containing protein</fullName>
    </recommendedName>
</protein>
<comment type="subcellular location">
    <subcellularLocation>
        <location evidence="1">Secreted</location>
    </subcellularLocation>
</comment>
<dbReference type="Proteomes" id="UP001374579">
    <property type="component" value="Unassembled WGS sequence"/>
</dbReference>
<feature type="domain" description="Saposin A-type" evidence="8">
    <location>
        <begin position="10"/>
        <end position="50"/>
    </location>
</feature>
<keyword evidence="3" id="KW-0964">Secreted</keyword>
<evidence type="ECO:0000256" key="7">
    <source>
        <dbReference type="SAM" id="SignalP"/>
    </source>
</evidence>
<reference evidence="9 10" key="1">
    <citation type="submission" date="2024-02" db="EMBL/GenBank/DDBJ databases">
        <title>Chromosome-scale genome assembly of the rough periwinkle Littorina saxatilis.</title>
        <authorList>
            <person name="De Jode A."/>
            <person name="Faria R."/>
            <person name="Formenti G."/>
            <person name="Sims Y."/>
            <person name="Smith T.P."/>
            <person name="Tracey A."/>
            <person name="Wood J.M.D."/>
            <person name="Zagrodzka Z.B."/>
            <person name="Johannesson K."/>
            <person name="Butlin R.K."/>
            <person name="Leder E.H."/>
        </authorList>
    </citation>
    <scope>NUCLEOTIDE SEQUENCE [LARGE SCALE GENOMIC DNA]</scope>
    <source>
        <strain evidence="9">Snail1</strain>
        <tissue evidence="9">Muscle</tissue>
    </source>
</reference>
<accession>A0AAN9G199</accession>
<dbReference type="GO" id="GO:0005576">
    <property type="term" value="C:extracellular region"/>
    <property type="evidence" value="ECO:0007669"/>
    <property type="project" value="UniProtKB-SubCell"/>
</dbReference>
<evidence type="ECO:0000259" key="8">
    <source>
        <dbReference type="PROSITE" id="PS51110"/>
    </source>
</evidence>
<dbReference type="EMBL" id="JBAMIC010000022">
    <property type="protein sequence ID" value="KAK7091127.1"/>
    <property type="molecule type" value="Genomic_DNA"/>
</dbReference>
<feature type="chain" id="PRO_5042955324" description="Saposin A-type domain-containing protein" evidence="7">
    <location>
        <begin position="16"/>
        <end position="248"/>
    </location>
</feature>
<dbReference type="AlphaFoldDB" id="A0AAN9G199"/>
<evidence type="ECO:0000256" key="6">
    <source>
        <dbReference type="ARBA" id="ARBA00023180"/>
    </source>
</evidence>
<evidence type="ECO:0000256" key="4">
    <source>
        <dbReference type="ARBA" id="ARBA00022729"/>
    </source>
</evidence>
<keyword evidence="10" id="KW-1185">Reference proteome</keyword>
<evidence type="ECO:0000256" key="5">
    <source>
        <dbReference type="ARBA" id="ARBA00023157"/>
    </source>
</evidence>
<evidence type="ECO:0000256" key="2">
    <source>
        <dbReference type="ARBA" id="ARBA00005679"/>
    </source>
</evidence>
<dbReference type="PANTHER" id="PTHR13234:SF8">
    <property type="entry name" value="GAMMA-INTERFERON-INDUCIBLE LYSOSOMAL THIOL REDUCTASE"/>
    <property type="match status" value="1"/>
</dbReference>
<dbReference type="PROSITE" id="PS51110">
    <property type="entry name" value="SAP_A"/>
    <property type="match status" value="1"/>
</dbReference>
<feature type="signal peptide" evidence="7">
    <location>
        <begin position="1"/>
        <end position="15"/>
    </location>
</feature>
<proteinExistence type="inferred from homology"/>
<name>A0AAN9G199_9CAEN</name>
<evidence type="ECO:0000256" key="3">
    <source>
        <dbReference type="ARBA" id="ARBA00022525"/>
    </source>
</evidence>
<keyword evidence="5" id="KW-1015">Disulfide bond</keyword>
<dbReference type="Pfam" id="PF02199">
    <property type="entry name" value="SapA"/>
    <property type="match status" value="1"/>
</dbReference>
<dbReference type="InterPro" id="IPR003119">
    <property type="entry name" value="SAP_A"/>
</dbReference>